<protein>
    <submittedName>
        <fullName evidence="7">OLC1v1001582C4</fullName>
    </submittedName>
</protein>
<dbReference type="Pfam" id="PF00010">
    <property type="entry name" value="HLH"/>
    <property type="match status" value="1"/>
</dbReference>
<dbReference type="CDD" id="cd11393">
    <property type="entry name" value="bHLH_AtbHLH_like"/>
    <property type="match status" value="1"/>
</dbReference>
<organism evidence="7 8">
    <name type="scientific">Oldenlandia corymbosa var. corymbosa</name>
    <dbReference type="NCBI Taxonomy" id="529605"/>
    <lineage>
        <taxon>Eukaryota</taxon>
        <taxon>Viridiplantae</taxon>
        <taxon>Streptophyta</taxon>
        <taxon>Embryophyta</taxon>
        <taxon>Tracheophyta</taxon>
        <taxon>Spermatophyta</taxon>
        <taxon>Magnoliopsida</taxon>
        <taxon>eudicotyledons</taxon>
        <taxon>Gunneridae</taxon>
        <taxon>Pentapetalae</taxon>
        <taxon>asterids</taxon>
        <taxon>lamiids</taxon>
        <taxon>Gentianales</taxon>
        <taxon>Rubiaceae</taxon>
        <taxon>Rubioideae</taxon>
        <taxon>Spermacoceae</taxon>
        <taxon>Hedyotis-Oldenlandia complex</taxon>
        <taxon>Oldenlandia</taxon>
    </lineage>
</organism>
<dbReference type="GO" id="GO:0000978">
    <property type="term" value="F:RNA polymerase II cis-regulatory region sequence-specific DNA binding"/>
    <property type="evidence" value="ECO:0007669"/>
    <property type="project" value="TreeGrafter"/>
</dbReference>
<dbReference type="GO" id="GO:0005634">
    <property type="term" value="C:nucleus"/>
    <property type="evidence" value="ECO:0007669"/>
    <property type="project" value="UniProtKB-SubCell"/>
</dbReference>
<keyword evidence="4" id="KW-0804">Transcription</keyword>
<dbReference type="InterPro" id="IPR045239">
    <property type="entry name" value="bHLH95_bHLH"/>
</dbReference>
<evidence type="ECO:0000256" key="5">
    <source>
        <dbReference type="ARBA" id="ARBA00023242"/>
    </source>
</evidence>
<keyword evidence="3" id="KW-0238">DNA-binding</keyword>
<dbReference type="InterPro" id="IPR045843">
    <property type="entry name" value="IND-like"/>
</dbReference>
<evidence type="ECO:0000256" key="3">
    <source>
        <dbReference type="ARBA" id="ARBA00023125"/>
    </source>
</evidence>
<dbReference type="EMBL" id="OX459121">
    <property type="protein sequence ID" value="CAI9103137.1"/>
    <property type="molecule type" value="Genomic_DNA"/>
</dbReference>
<evidence type="ECO:0000313" key="7">
    <source>
        <dbReference type="EMBL" id="CAI9103137.1"/>
    </source>
</evidence>
<dbReference type="GO" id="GO:0000981">
    <property type="term" value="F:DNA-binding transcription factor activity, RNA polymerase II-specific"/>
    <property type="evidence" value="ECO:0007669"/>
    <property type="project" value="TreeGrafter"/>
</dbReference>
<evidence type="ECO:0000256" key="4">
    <source>
        <dbReference type="ARBA" id="ARBA00023163"/>
    </source>
</evidence>
<keyword evidence="5" id="KW-0539">Nucleus</keyword>
<dbReference type="PROSITE" id="PS50888">
    <property type="entry name" value="BHLH"/>
    <property type="match status" value="1"/>
</dbReference>
<dbReference type="Gene3D" id="4.10.280.10">
    <property type="entry name" value="Helix-loop-helix DNA-binding domain"/>
    <property type="match status" value="1"/>
</dbReference>
<dbReference type="PANTHER" id="PTHR16223">
    <property type="entry name" value="TRANSCRIPTION FACTOR BHLH83-RELATED"/>
    <property type="match status" value="1"/>
</dbReference>
<dbReference type="InterPro" id="IPR036638">
    <property type="entry name" value="HLH_DNA-bd_sf"/>
</dbReference>
<evidence type="ECO:0000256" key="2">
    <source>
        <dbReference type="ARBA" id="ARBA00023015"/>
    </source>
</evidence>
<feature type="domain" description="BHLH" evidence="6">
    <location>
        <begin position="355"/>
        <end position="405"/>
    </location>
</feature>
<dbReference type="AlphaFoldDB" id="A0AAV1D909"/>
<proteinExistence type="predicted"/>
<gene>
    <name evidence="7" type="ORF">OLC1_LOCUS12358</name>
</gene>
<evidence type="ECO:0000259" key="6">
    <source>
        <dbReference type="PROSITE" id="PS50888"/>
    </source>
</evidence>
<dbReference type="PANTHER" id="PTHR16223:SF345">
    <property type="entry name" value="TRANSCRIPTION FACTOR BHLH130-LIKE"/>
    <property type="match status" value="1"/>
</dbReference>
<comment type="subcellular location">
    <subcellularLocation>
        <location evidence="1">Nucleus</location>
    </subcellularLocation>
</comment>
<name>A0AAV1D909_OLDCO</name>
<dbReference type="InterPro" id="IPR011598">
    <property type="entry name" value="bHLH_dom"/>
</dbReference>
<reference evidence="7" key="1">
    <citation type="submission" date="2023-03" db="EMBL/GenBank/DDBJ databases">
        <authorList>
            <person name="Julca I."/>
        </authorList>
    </citation>
    <scope>NUCLEOTIDE SEQUENCE</scope>
</reference>
<dbReference type="Proteomes" id="UP001161247">
    <property type="component" value="Chromosome 4"/>
</dbReference>
<sequence>MYSPEAMSKDVSSNLMYSSSSGNTGFKNGFLDGDFFKSGKEMLGSSSDLFTNHFQPEQNGSGLMRYRSAPSSFFASYLDGGSSKNSTNSDSSESDSMFTALLNCNEPSNGIPHQPTQGNPYHHQHQPQLKLEVNEIGPNQSSFQQKVNEFSSVNSATVPVSVGYQAAVNAGGGTVVGSYPVSIGVENQGRVGMQSSANSSNLIRQSSSPAGFFSGYDGMREVGNFRNGNGINGEASPATGVLNNQMNFTSGSSSSSRFMPTIAENGTEMLGHGSPDHVSGYHTSFNSMKRNRDGDLKMFSGFSGLDTHDLEPRNHTALTHHLSLPKTAAEMSALDKYLQFQQDSVPCKIRAKRGCATHPRSIAERMRRTRISDRMKKLQELFPNMDKQTNTADMLDLAVEYIKDLQNQVQTLTETRARCTCSSNQQQQQCSSHEHHV</sequence>
<dbReference type="SMART" id="SM00353">
    <property type="entry name" value="HLH"/>
    <property type="match status" value="1"/>
</dbReference>
<keyword evidence="8" id="KW-1185">Reference proteome</keyword>
<keyword evidence="2" id="KW-0805">Transcription regulation</keyword>
<dbReference type="FunFam" id="4.10.280.10:FF:000021">
    <property type="entry name" value="Transcription factor bHLH130 family"/>
    <property type="match status" value="1"/>
</dbReference>
<accession>A0AAV1D909</accession>
<evidence type="ECO:0000256" key="1">
    <source>
        <dbReference type="ARBA" id="ARBA00004123"/>
    </source>
</evidence>
<evidence type="ECO:0000313" key="8">
    <source>
        <dbReference type="Proteomes" id="UP001161247"/>
    </source>
</evidence>
<dbReference type="SUPFAM" id="SSF47459">
    <property type="entry name" value="HLH, helix-loop-helix DNA-binding domain"/>
    <property type="match status" value="1"/>
</dbReference>
<dbReference type="GO" id="GO:0046983">
    <property type="term" value="F:protein dimerization activity"/>
    <property type="evidence" value="ECO:0007669"/>
    <property type="project" value="InterPro"/>
</dbReference>